<dbReference type="InterPro" id="IPR020846">
    <property type="entry name" value="MFS_dom"/>
</dbReference>
<feature type="domain" description="Major facilitator superfamily (MFS) profile" evidence="8">
    <location>
        <begin position="1"/>
        <end position="420"/>
    </location>
</feature>
<feature type="transmembrane region" description="Helical" evidence="7">
    <location>
        <begin position="85"/>
        <end position="104"/>
    </location>
</feature>
<proteinExistence type="predicted"/>
<evidence type="ECO:0000256" key="5">
    <source>
        <dbReference type="ARBA" id="ARBA00022989"/>
    </source>
</evidence>
<protein>
    <submittedName>
        <fullName evidence="9">MFS transporter</fullName>
    </submittedName>
</protein>
<dbReference type="AlphaFoldDB" id="A0A2N5GI69"/>
<feature type="transmembrane region" description="Helical" evidence="7">
    <location>
        <begin position="30"/>
        <end position="47"/>
    </location>
</feature>
<feature type="transmembrane region" description="Helical" evidence="7">
    <location>
        <begin position="143"/>
        <end position="167"/>
    </location>
</feature>
<dbReference type="Proteomes" id="UP000234951">
    <property type="component" value="Unassembled WGS sequence"/>
</dbReference>
<dbReference type="Proteomes" id="UP000235114">
    <property type="component" value="Unassembled WGS sequence"/>
</dbReference>
<dbReference type="InterPro" id="IPR011701">
    <property type="entry name" value="MFS"/>
</dbReference>
<keyword evidence="6 7" id="KW-0472">Membrane</keyword>
<reference evidence="9 11" key="1">
    <citation type="submission" date="2017-11" db="EMBL/GenBank/DDBJ databases">
        <title>Comparitive Functional Genomics of Dry Heat Resistant strains isolated from the Viking Spacecraft.</title>
        <authorList>
            <person name="Seuylemezian A."/>
            <person name="Cooper K."/>
            <person name="Vaishampayan P."/>
        </authorList>
    </citation>
    <scope>NUCLEOTIDE SEQUENCE [LARGE SCALE GENOMIC DNA]</scope>
    <source>
        <strain evidence="9 11">M4.6</strain>
    </source>
</reference>
<accession>A0A2N5GI69</accession>
<evidence type="ECO:0000256" key="7">
    <source>
        <dbReference type="SAM" id="Phobius"/>
    </source>
</evidence>
<dbReference type="PANTHER" id="PTHR23517">
    <property type="entry name" value="RESISTANCE PROTEIN MDTM, PUTATIVE-RELATED-RELATED"/>
    <property type="match status" value="1"/>
</dbReference>
<dbReference type="InterPro" id="IPR036259">
    <property type="entry name" value="MFS_trans_sf"/>
</dbReference>
<dbReference type="InterPro" id="IPR050171">
    <property type="entry name" value="MFS_Transporters"/>
</dbReference>
<comment type="caution">
    <text evidence="9">The sequence shown here is derived from an EMBL/GenBank/DDBJ whole genome shotgun (WGS) entry which is preliminary data.</text>
</comment>
<gene>
    <name evidence="9" type="ORF">CU635_17800</name>
    <name evidence="10" type="ORF">CVD25_18555</name>
</gene>
<evidence type="ECO:0000256" key="3">
    <source>
        <dbReference type="ARBA" id="ARBA00022475"/>
    </source>
</evidence>
<evidence type="ECO:0000256" key="1">
    <source>
        <dbReference type="ARBA" id="ARBA00004651"/>
    </source>
</evidence>
<evidence type="ECO:0000259" key="8">
    <source>
        <dbReference type="PROSITE" id="PS50850"/>
    </source>
</evidence>
<name>A0A2N5GI69_9BACI</name>
<keyword evidence="5 7" id="KW-1133">Transmembrane helix</keyword>
<keyword evidence="12" id="KW-1185">Reference proteome</keyword>
<keyword evidence="4 7" id="KW-0812">Transmembrane</keyword>
<feature type="transmembrane region" description="Helical" evidence="7">
    <location>
        <begin position="399"/>
        <end position="420"/>
    </location>
</feature>
<comment type="subcellular location">
    <subcellularLocation>
        <location evidence="1">Cell membrane</location>
        <topology evidence="1">Multi-pass membrane protein</topology>
    </subcellularLocation>
</comment>
<feature type="transmembrane region" description="Helical" evidence="7">
    <location>
        <begin position="173"/>
        <end position="192"/>
    </location>
</feature>
<evidence type="ECO:0000313" key="12">
    <source>
        <dbReference type="Proteomes" id="UP000235114"/>
    </source>
</evidence>
<feature type="transmembrane region" description="Helical" evidence="7">
    <location>
        <begin position="53"/>
        <end position="73"/>
    </location>
</feature>
<evidence type="ECO:0000313" key="10">
    <source>
        <dbReference type="EMBL" id="PLR92534.1"/>
    </source>
</evidence>
<evidence type="ECO:0000313" key="11">
    <source>
        <dbReference type="Proteomes" id="UP000234951"/>
    </source>
</evidence>
<evidence type="ECO:0000313" key="9">
    <source>
        <dbReference type="EMBL" id="PLR80586.1"/>
    </source>
</evidence>
<sequence>MNVYVRKEGNLLKLQLWNANLKIRLIGEGLFNLLYWMYFPFIAVYFSEALGNHMAGMLMTIPPLIGILGSMVGGDLTDRLGRRPVMLLGSSLKMVMFALFAMSSSHWVNYFAFIGVGLGGALYGPASDAMVADLVPDKDRKQVFATFITANNIGAVLGPALGAFFFFHYRSELLWTCTIVMLLYSIIIFLKIHETMPNTTKKVVQLNAISTSIKEQWKGYGIIFRDKIFVLYILAGVFSIITIMQLDLYLAIYVTDYVPSQPLFTWNDWSFMLTSTEVLGWMLGLNGLLFVLFVLPVTKWLKHWRDRDVFILSSILAGVGMFAVGLTTNIWLMFVLTIVFTFGEIVRAPVINNFVSDYAPEHARGQYMGASRLQFTIGRFLAPLTVFLSAWVAPMGVFSVILVCALISLALYIQLFKIYVQ</sequence>
<dbReference type="SUPFAM" id="SSF103473">
    <property type="entry name" value="MFS general substrate transporter"/>
    <property type="match status" value="1"/>
</dbReference>
<keyword evidence="3" id="KW-1003">Cell membrane</keyword>
<evidence type="ECO:0000256" key="4">
    <source>
        <dbReference type="ARBA" id="ARBA00022692"/>
    </source>
</evidence>
<reference evidence="10 12" key="2">
    <citation type="submission" date="2017-12" db="EMBL/GenBank/DDBJ databases">
        <title>Comparative Functional Genomics of Dry Heat Resistant strains isolated from the Viking Spacecraft.</title>
        <authorList>
            <person name="Seuylemezian A."/>
            <person name="Cooper K."/>
            <person name="Vaishampayan P."/>
        </authorList>
    </citation>
    <scope>NUCLEOTIDE SEQUENCE [LARGE SCALE GENOMIC DNA]</scope>
    <source>
        <strain evidence="10 12">ATCC 29669</strain>
    </source>
</reference>
<dbReference type="PROSITE" id="PS50850">
    <property type="entry name" value="MFS"/>
    <property type="match status" value="1"/>
</dbReference>
<dbReference type="GO" id="GO:0022857">
    <property type="term" value="F:transmembrane transporter activity"/>
    <property type="evidence" value="ECO:0007669"/>
    <property type="project" value="InterPro"/>
</dbReference>
<feature type="transmembrane region" description="Helical" evidence="7">
    <location>
        <begin position="309"/>
        <end position="326"/>
    </location>
</feature>
<feature type="transmembrane region" description="Helical" evidence="7">
    <location>
        <begin position="110"/>
        <end position="131"/>
    </location>
</feature>
<evidence type="ECO:0000256" key="2">
    <source>
        <dbReference type="ARBA" id="ARBA00022448"/>
    </source>
</evidence>
<dbReference type="OrthoDB" id="9793283at2"/>
<dbReference type="GO" id="GO:0005886">
    <property type="term" value="C:plasma membrane"/>
    <property type="evidence" value="ECO:0007669"/>
    <property type="project" value="UniProtKB-SubCell"/>
</dbReference>
<dbReference type="EMBL" id="PGVA01000049">
    <property type="protein sequence ID" value="PLR80586.1"/>
    <property type="molecule type" value="Genomic_DNA"/>
</dbReference>
<dbReference type="Gene3D" id="1.20.1250.20">
    <property type="entry name" value="MFS general substrate transporter like domains"/>
    <property type="match status" value="1"/>
</dbReference>
<dbReference type="Pfam" id="PF07690">
    <property type="entry name" value="MFS_1"/>
    <property type="match status" value="2"/>
</dbReference>
<feature type="transmembrane region" description="Helical" evidence="7">
    <location>
        <begin position="228"/>
        <end position="254"/>
    </location>
</feature>
<keyword evidence="2" id="KW-0813">Transport</keyword>
<evidence type="ECO:0000256" key="6">
    <source>
        <dbReference type="ARBA" id="ARBA00023136"/>
    </source>
</evidence>
<dbReference type="EMBL" id="PGVD01000057">
    <property type="protein sequence ID" value="PLR92534.1"/>
    <property type="molecule type" value="Genomic_DNA"/>
</dbReference>
<organism evidence="9 11">
    <name type="scientific">Bacillus canaveralius</name>
    <dbReference type="NCBI Taxonomy" id="1403243"/>
    <lineage>
        <taxon>Bacteria</taxon>
        <taxon>Bacillati</taxon>
        <taxon>Bacillota</taxon>
        <taxon>Bacilli</taxon>
        <taxon>Bacillales</taxon>
        <taxon>Bacillaceae</taxon>
        <taxon>Bacillus</taxon>
    </lineage>
</organism>
<dbReference type="CDD" id="cd17329">
    <property type="entry name" value="MFS_MdtH_MDR_like"/>
    <property type="match status" value="1"/>
</dbReference>
<dbReference type="PANTHER" id="PTHR23517:SF3">
    <property type="entry name" value="INTEGRAL MEMBRANE TRANSPORT PROTEIN"/>
    <property type="match status" value="1"/>
</dbReference>
<feature type="transmembrane region" description="Helical" evidence="7">
    <location>
        <begin position="278"/>
        <end position="297"/>
    </location>
</feature>